<reference evidence="1 2" key="1">
    <citation type="journal article" date="2022" name="Hortic Res">
        <title>A haplotype resolved chromosomal level avocado genome allows analysis of novel avocado genes.</title>
        <authorList>
            <person name="Nath O."/>
            <person name="Fletcher S.J."/>
            <person name="Hayward A."/>
            <person name="Shaw L.M."/>
            <person name="Masouleh A.K."/>
            <person name="Furtado A."/>
            <person name="Henry R.J."/>
            <person name="Mitter N."/>
        </authorList>
    </citation>
    <scope>NUCLEOTIDE SEQUENCE [LARGE SCALE GENOMIC DNA]</scope>
    <source>
        <strain evidence="2">cv. Hass</strain>
    </source>
</reference>
<comment type="caution">
    <text evidence="1">The sequence shown here is derived from an EMBL/GenBank/DDBJ whole genome shotgun (WGS) entry which is preliminary data.</text>
</comment>
<evidence type="ECO:0000313" key="1">
    <source>
        <dbReference type="EMBL" id="KAJ8619980.1"/>
    </source>
</evidence>
<sequence length="124" mass="14066">MKRGNIEENNVNRKRKRKKTCFAAHSFPERILKPFEESEKHKVEYEVHRLVVNRVTKAHFSPALGELKDQITNSDFITVSSNKMGVSSALWTHILPIDTSKTAYLKAKAAAKRVGNASLIQTTM</sequence>
<protein>
    <submittedName>
        <fullName evidence="1">Uncharacterized protein</fullName>
    </submittedName>
</protein>
<dbReference type="EMBL" id="CM056817">
    <property type="protein sequence ID" value="KAJ8619980.1"/>
    <property type="molecule type" value="Genomic_DNA"/>
</dbReference>
<accession>A0ACC2KFP4</accession>
<gene>
    <name evidence="1" type="ORF">MRB53_028509</name>
</gene>
<keyword evidence="2" id="KW-1185">Reference proteome</keyword>
<dbReference type="Proteomes" id="UP001234297">
    <property type="component" value="Chromosome 9"/>
</dbReference>
<name>A0ACC2KFP4_PERAE</name>
<organism evidence="1 2">
    <name type="scientific">Persea americana</name>
    <name type="common">Avocado</name>
    <dbReference type="NCBI Taxonomy" id="3435"/>
    <lineage>
        <taxon>Eukaryota</taxon>
        <taxon>Viridiplantae</taxon>
        <taxon>Streptophyta</taxon>
        <taxon>Embryophyta</taxon>
        <taxon>Tracheophyta</taxon>
        <taxon>Spermatophyta</taxon>
        <taxon>Magnoliopsida</taxon>
        <taxon>Magnoliidae</taxon>
        <taxon>Laurales</taxon>
        <taxon>Lauraceae</taxon>
        <taxon>Persea</taxon>
    </lineage>
</organism>
<proteinExistence type="predicted"/>
<evidence type="ECO:0000313" key="2">
    <source>
        <dbReference type="Proteomes" id="UP001234297"/>
    </source>
</evidence>